<comment type="caution">
    <text evidence="2">The sequence shown here is derived from an EMBL/GenBank/DDBJ whole genome shotgun (WGS) entry which is preliminary data.</text>
</comment>
<dbReference type="Proteomes" id="UP001066276">
    <property type="component" value="Chromosome 9"/>
</dbReference>
<evidence type="ECO:0000313" key="3">
    <source>
        <dbReference type="Proteomes" id="UP001066276"/>
    </source>
</evidence>
<feature type="region of interest" description="Disordered" evidence="1">
    <location>
        <begin position="1"/>
        <end position="76"/>
    </location>
</feature>
<dbReference type="EMBL" id="JANPWB010000013">
    <property type="protein sequence ID" value="KAJ1106266.1"/>
    <property type="molecule type" value="Genomic_DNA"/>
</dbReference>
<evidence type="ECO:0000256" key="1">
    <source>
        <dbReference type="SAM" id="MobiDB-lite"/>
    </source>
</evidence>
<protein>
    <submittedName>
        <fullName evidence="2">Uncharacterized protein</fullName>
    </submittedName>
</protein>
<evidence type="ECO:0000313" key="2">
    <source>
        <dbReference type="EMBL" id="KAJ1106266.1"/>
    </source>
</evidence>
<gene>
    <name evidence="2" type="ORF">NDU88_003669</name>
</gene>
<dbReference type="AlphaFoldDB" id="A0AAV7MR82"/>
<organism evidence="2 3">
    <name type="scientific">Pleurodeles waltl</name>
    <name type="common">Iberian ribbed newt</name>
    <dbReference type="NCBI Taxonomy" id="8319"/>
    <lineage>
        <taxon>Eukaryota</taxon>
        <taxon>Metazoa</taxon>
        <taxon>Chordata</taxon>
        <taxon>Craniata</taxon>
        <taxon>Vertebrata</taxon>
        <taxon>Euteleostomi</taxon>
        <taxon>Amphibia</taxon>
        <taxon>Batrachia</taxon>
        <taxon>Caudata</taxon>
        <taxon>Salamandroidea</taxon>
        <taxon>Salamandridae</taxon>
        <taxon>Pleurodelinae</taxon>
        <taxon>Pleurodeles</taxon>
    </lineage>
</organism>
<accession>A0AAV7MR82</accession>
<keyword evidence="3" id="KW-1185">Reference proteome</keyword>
<name>A0AAV7MR82_PLEWA</name>
<proteinExistence type="predicted"/>
<reference evidence="2" key="1">
    <citation type="journal article" date="2022" name="bioRxiv">
        <title>Sequencing and chromosome-scale assembly of the giantPleurodeles waltlgenome.</title>
        <authorList>
            <person name="Brown T."/>
            <person name="Elewa A."/>
            <person name="Iarovenko S."/>
            <person name="Subramanian E."/>
            <person name="Araus A.J."/>
            <person name="Petzold A."/>
            <person name="Susuki M."/>
            <person name="Suzuki K.-i.T."/>
            <person name="Hayashi T."/>
            <person name="Toyoda A."/>
            <person name="Oliveira C."/>
            <person name="Osipova E."/>
            <person name="Leigh N.D."/>
            <person name="Simon A."/>
            <person name="Yun M.H."/>
        </authorList>
    </citation>
    <scope>NUCLEOTIDE SEQUENCE</scope>
    <source>
        <strain evidence="2">20211129_DDA</strain>
        <tissue evidence="2">Liver</tissue>
    </source>
</reference>
<sequence length="151" mass="16529">MHGAVFRGTFQDPEAASQDDGPDIREEQAKGDAATWPEEEESSTETPEQKNPSEPPERGEGTPTRKTPSPEENLHRALHNARHSPGGTWLSQFGCSTFVSGCRIQGNPSSGPRIISLRVLLSTFRRLVFLGFLPKTNIFSFGHLLTGLTSL</sequence>